<name>A0A7Z0CM70_9ACTN</name>
<organism evidence="1 2">
    <name type="scientific">Nocardioides aromaticivorans</name>
    <dbReference type="NCBI Taxonomy" id="200618"/>
    <lineage>
        <taxon>Bacteria</taxon>
        <taxon>Bacillati</taxon>
        <taxon>Actinomycetota</taxon>
        <taxon>Actinomycetes</taxon>
        <taxon>Propionibacteriales</taxon>
        <taxon>Nocardioidaceae</taxon>
        <taxon>Nocardioides</taxon>
    </lineage>
</organism>
<dbReference type="Proteomes" id="UP000562045">
    <property type="component" value="Unassembled WGS sequence"/>
</dbReference>
<evidence type="ECO:0000313" key="1">
    <source>
        <dbReference type="EMBL" id="NYI46004.1"/>
    </source>
</evidence>
<accession>A0A7Z0CM70</accession>
<dbReference type="EMBL" id="JACBZM010000001">
    <property type="protein sequence ID" value="NYI46004.1"/>
    <property type="molecule type" value="Genomic_DNA"/>
</dbReference>
<comment type="caution">
    <text evidence="1">The sequence shown here is derived from an EMBL/GenBank/DDBJ whole genome shotgun (WGS) entry which is preliminary data.</text>
</comment>
<sequence length="211" mass="22874">METTPDLSPLVDQLQGEEYDVTEPLPGVLHVRGRFSNPERIALRAAADAGDLAVAVWATSHHDDWALVAWNRPDLVTITQKGATPQRWRHRRIPETLRPDAQTFLEGASSPFDIVTRPKHQPTDAAREILGRFSITDPPPPGWVPPVVEVPVVEVPVVRKSTLPTATGTRKATTPRAPKAPAKPVKAEPVVAVCPTCFMAIPATGICDNCG</sequence>
<evidence type="ECO:0000313" key="2">
    <source>
        <dbReference type="Proteomes" id="UP000562045"/>
    </source>
</evidence>
<dbReference type="AlphaFoldDB" id="A0A7Z0CM70"/>
<dbReference type="RefSeq" id="WP_179649775.1">
    <property type="nucleotide sequence ID" value="NZ_JACBZM010000001.1"/>
</dbReference>
<gene>
    <name evidence="1" type="ORF">BJ993_003084</name>
</gene>
<proteinExistence type="predicted"/>
<protein>
    <submittedName>
        <fullName evidence="1">Uncharacterized protein</fullName>
    </submittedName>
</protein>
<reference evidence="1 2" key="1">
    <citation type="submission" date="2020-07" db="EMBL/GenBank/DDBJ databases">
        <title>Sequencing the genomes of 1000 actinobacteria strains.</title>
        <authorList>
            <person name="Klenk H.-P."/>
        </authorList>
    </citation>
    <scope>NUCLEOTIDE SEQUENCE [LARGE SCALE GENOMIC DNA]</scope>
    <source>
        <strain evidence="1 2">DSM 15131</strain>
    </source>
</reference>